<dbReference type="Proteomes" id="UP000515498">
    <property type="component" value="Chromosome"/>
</dbReference>
<evidence type="ECO:0000256" key="2">
    <source>
        <dbReference type="PROSITE-ProRule" id="PRU00335"/>
    </source>
</evidence>
<dbReference type="GO" id="GO:0003700">
    <property type="term" value="F:DNA-binding transcription factor activity"/>
    <property type="evidence" value="ECO:0007669"/>
    <property type="project" value="TreeGrafter"/>
</dbReference>
<protein>
    <submittedName>
        <fullName evidence="4">TetR/AcrR family transcriptional regulator</fullName>
    </submittedName>
    <submittedName>
        <fullName evidence="5">Transcriptional regulator, TetR family</fullName>
    </submittedName>
</protein>
<dbReference type="InterPro" id="IPR049397">
    <property type="entry name" value="EthR_C"/>
</dbReference>
<evidence type="ECO:0000256" key="1">
    <source>
        <dbReference type="ARBA" id="ARBA00023125"/>
    </source>
</evidence>
<dbReference type="Pfam" id="PF21313">
    <property type="entry name" value="EthR_C"/>
    <property type="match status" value="1"/>
</dbReference>
<dbReference type="KEGG" id="mflu:HZU40_14630"/>
<feature type="domain" description="HTH tetR-type" evidence="3">
    <location>
        <begin position="14"/>
        <end position="74"/>
    </location>
</feature>
<keyword evidence="1 2" id="KW-0238">DNA-binding</keyword>
<evidence type="ECO:0000313" key="5">
    <source>
        <dbReference type="EMBL" id="SCX34357.1"/>
    </source>
</evidence>
<organism evidence="5 6">
    <name type="scientific">Mycolicibacterium fluoranthenivorans</name>
    <dbReference type="NCBI Taxonomy" id="258505"/>
    <lineage>
        <taxon>Bacteria</taxon>
        <taxon>Bacillati</taxon>
        <taxon>Actinomycetota</taxon>
        <taxon>Actinomycetes</taxon>
        <taxon>Mycobacteriales</taxon>
        <taxon>Mycobacteriaceae</taxon>
        <taxon>Mycolicibacterium</taxon>
    </lineage>
</organism>
<dbReference type="InterPro" id="IPR009057">
    <property type="entry name" value="Homeodomain-like_sf"/>
</dbReference>
<dbReference type="InterPro" id="IPR050109">
    <property type="entry name" value="HTH-type_TetR-like_transc_reg"/>
</dbReference>
<evidence type="ECO:0000313" key="6">
    <source>
        <dbReference type="Proteomes" id="UP000199707"/>
    </source>
</evidence>
<dbReference type="Gene3D" id="1.10.357.10">
    <property type="entry name" value="Tetracycline Repressor, domain 2"/>
    <property type="match status" value="1"/>
</dbReference>
<proteinExistence type="predicted"/>
<evidence type="ECO:0000259" key="3">
    <source>
        <dbReference type="PROSITE" id="PS50977"/>
    </source>
</evidence>
<dbReference type="STRING" id="1502745.SAMN02799620_06310"/>
<dbReference type="SUPFAM" id="SSF46689">
    <property type="entry name" value="Homeodomain-like"/>
    <property type="match status" value="1"/>
</dbReference>
<dbReference type="GO" id="GO:0000976">
    <property type="term" value="F:transcription cis-regulatory region binding"/>
    <property type="evidence" value="ECO:0007669"/>
    <property type="project" value="TreeGrafter"/>
</dbReference>
<reference evidence="6" key="1">
    <citation type="submission" date="2016-10" db="EMBL/GenBank/DDBJ databases">
        <authorList>
            <person name="Varghese N."/>
            <person name="Submissions S."/>
        </authorList>
    </citation>
    <scope>NUCLEOTIDE SEQUENCE [LARGE SCALE GENOMIC DNA]</scope>
    <source>
        <strain evidence="6">UNC267MFSha1.1M11</strain>
    </source>
</reference>
<dbReference type="PANTHER" id="PTHR30055:SF184">
    <property type="entry name" value="HTH-TYPE TRANSCRIPTIONAL REGULATOR ETHR"/>
    <property type="match status" value="1"/>
</dbReference>
<reference evidence="4 7" key="3">
    <citation type="submission" date="2020-07" db="EMBL/GenBank/DDBJ databases">
        <title>Draft genome sequence of four isobutane-metabolizing strains capable of cometabolically degrading diverse ether contaminants.</title>
        <authorList>
            <person name="Chen W."/>
            <person name="Faulkner N."/>
            <person name="Smith C."/>
            <person name="Hyman M."/>
        </authorList>
    </citation>
    <scope>NUCLEOTIDE SEQUENCE [LARGE SCALE GENOMIC DNA]</scope>
    <source>
        <strain evidence="4 7">2A</strain>
    </source>
</reference>
<dbReference type="InterPro" id="IPR036271">
    <property type="entry name" value="Tet_transcr_reg_TetR-rel_C_sf"/>
</dbReference>
<dbReference type="PANTHER" id="PTHR30055">
    <property type="entry name" value="HTH-TYPE TRANSCRIPTIONAL REGULATOR RUTR"/>
    <property type="match status" value="1"/>
</dbReference>
<dbReference type="InterPro" id="IPR001647">
    <property type="entry name" value="HTH_TetR"/>
</dbReference>
<dbReference type="SUPFAM" id="SSF48498">
    <property type="entry name" value="Tetracyclin repressor-like, C-terminal domain"/>
    <property type="match status" value="1"/>
</dbReference>
<dbReference type="Pfam" id="PF00440">
    <property type="entry name" value="TetR_N"/>
    <property type="match status" value="1"/>
</dbReference>
<dbReference type="EMBL" id="FMUB01000023">
    <property type="protein sequence ID" value="SCX34357.1"/>
    <property type="molecule type" value="Genomic_DNA"/>
</dbReference>
<evidence type="ECO:0000313" key="7">
    <source>
        <dbReference type="Proteomes" id="UP000515498"/>
    </source>
</evidence>
<evidence type="ECO:0000313" key="4">
    <source>
        <dbReference type="EMBL" id="QNJ95349.1"/>
    </source>
</evidence>
<dbReference type="AlphaFoldDB" id="A0A1G4X2J0"/>
<dbReference type="Proteomes" id="UP000199707">
    <property type="component" value="Unassembled WGS sequence"/>
</dbReference>
<dbReference type="PROSITE" id="PS50977">
    <property type="entry name" value="HTH_TETR_2"/>
    <property type="match status" value="1"/>
</dbReference>
<dbReference type="Gene3D" id="1.10.10.60">
    <property type="entry name" value="Homeodomain-like"/>
    <property type="match status" value="1"/>
</dbReference>
<reference evidence="5" key="2">
    <citation type="submission" date="2016-10" db="EMBL/GenBank/DDBJ databases">
        <authorList>
            <person name="de Groot N.N."/>
        </authorList>
    </citation>
    <scope>NUCLEOTIDE SEQUENCE [LARGE SCALE GENOMIC DNA]</scope>
    <source>
        <strain evidence="5">UNC267MFSha1.1M11</strain>
    </source>
</reference>
<accession>A0A1G4X2J0</accession>
<feature type="DNA-binding region" description="H-T-H motif" evidence="2">
    <location>
        <begin position="37"/>
        <end position="56"/>
    </location>
</feature>
<dbReference type="EMBL" id="CP059894">
    <property type="protein sequence ID" value="QNJ95349.1"/>
    <property type="molecule type" value="Genomic_DNA"/>
</dbReference>
<gene>
    <name evidence="4" type="ORF">HZU40_14630</name>
    <name evidence="5" type="ORF">SAMN02799620_06310</name>
</gene>
<name>A0A1G4X2J0_9MYCO</name>
<sequence>MRSPTDRRPVVRSDMRREAILDALDEWLRASSLEAVNIAEIAKQAGVSRSAFYFYFENKAAAVAALMERIIDEVDMVNTEFVAGEANPRDRVHAMLDGLFDTCDRYRHVFAAMLEARGSSAAVREIWDSARESFGPSVAELIAAQRHSPSLRSPLEAAPDPRVLALVLLEFNDRIIERFILGGPLSREELTDAAAAVWLSTVYGVGR</sequence>
<dbReference type="RefSeq" id="WP_090364819.1">
    <property type="nucleotide sequence ID" value="NZ_CP059894.1"/>
</dbReference>